<reference evidence="1 2" key="1">
    <citation type="submission" date="2019-01" db="EMBL/GenBank/DDBJ databases">
        <title>Draft Genome and Complete Hox-Cluster Characterization of the Sterlet Sturgeon (Acipenser ruthenus).</title>
        <authorList>
            <person name="Wei Q."/>
        </authorList>
    </citation>
    <scope>NUCLEOTIDE SEQUENCE [LARGE SCALE GENOMIC DNA]</scope>
    <source>
        <strain evidence="1">WHYD16114868_AA</strain>
        <tissue evidence="1">Blood</tissue>
    </source>
</reference>
<keyword evidence="2" id="KW-1185">Reference proteome</keyword>
<gene>
    <name evidence="1" type="ORF">EOD39_15530</name>
</gene>
<protein>
    <submittedName>
        <fullName evidence="1">Uncharacterized protein</fullName>
    </submittedName>
</protein>
<name>A0A444V7W4_ACIRT</name>
<evidence type="ECO:0000313" key="2">
    <source>
        <dbReference type="Proteomes" id="UP000289886"/>
    </source>
</evidence>
<evidence type="ECO:0000313" key="1">
    <source>
        <dbReference type="EMBL" id="RXM96544.1"/>
    </source>
</evidence>
<proteinExistence type="predicted"/>
<dbReference type="Proteomes" id="UP000289886">
    <property type="component" value="Unassembled WGS sequence"/>
</dbReference>
<sequence length="1459" mass="164189">MVKPSQGIAPPLTYQNFVFETVSFGSKLYYPLFLAFDKNSLKGDATSKRMSIGNLKPFEKMLVRTLMYFAYCFDGHVYSVLLEPTLFENQSQKLNPSLRSALSVGVLLVFLLDVEALGERSTEEQEEDILNSFVDEVFNERNDSDGSEGVNLVYVDSLVNAVKRLICHRLGMIGLTQLLLYGRDPQSYTKALFEHVDWNKGQVKATVKTKLLRQLGAPFLYTNFFSSVGNGGLFSSSDLSFDAHSFGRYVEQYFCYDADELGNVYVDSLRTDETQHMTENDTNACIWIALRRFKAKCLRSHPVIRRFMAISGTSTQAGPARLIESLVKMDERGLGCFPVHHDVLCFHHFLSDAFSFKNGFCMENTFLYEYPFLSDNQINRGFEVVYNTAPPHREAIAFSPQLVASLMVGLQNAAYTAEHRKEDDMFRLTFPHLANIADVISVLCNKDPFSSREHRTYALSIVNSLLFENGKRHADPVVREIYLSVETKMKQNGGNAALAFGLNWAAKKESRFPRFLSPFSDSAYCPVKTTSTAVTHFLFSEDFKITRLVQATVTANYIIANTAPRWRRGRFIIINHTRPGEGKTFTNEVTKELFAGDFPSVVESLMSITPTCLKYDREINILKTRIIDDAGFSTEVLKNAKDENCSLAGTFKTILDNSYMNSLVTEKNEKTNSLYKQQHLAIHNTGFVWNTNSMSIFTNAVKDRALVLRSTVGSDPKALTSTVSDLSLTTICVEKGMRDVAAKLLCRQNVFQTLAYLFAPQYFFPLPEHDAVFRSARNRLLKRYPVIYEGGSGERNTSIGRESAVVRDLAFSNAAALACHAVYDLWIPPWTPIRKPRRNETTKAYVEDLNERRVRAVSMLSPTELLLECLMSYHLFYPGCMVEAMPTVLSQNVMFAMEFVKQVMAYALCSEERLLDFGHEDSVVIVDVSASNMSSPFDDPLTFRNTLEKLSNIRLPSKGAKKRIPLVQGVKPRGGGRTSGLEEPVVPSEQAAHEGRGHVVRMSLDVFYSLACSFFKQEVSLLRDWICEAFVAGGVFSSDDVTALQLLPDTLKPFDLNMLRCLSKHSKMQLDLVEDEATCELTVTSQSLGIRLHAAQKRLVDAIFLPDLKVGENGWVSFPDADLIIRDVPFGNSELEHYTLEDGRCHEHLLPWELFGSKEFLTVLWPHLMHRPGTHLRRGRVECLSLTEREKHQVRGYLEDLSTTSANPPAEGGYLHTSSLYYLYHRPHFNIFDEMFASEVYSKSHSMACGSLSTVTGSVVSLSGITQRSGDDGATEGLTEGWEYKVAGKILLHYKGKKDCPETEVEAMAIRLKNHHFSYLHLDDSTSEFVYTDCQTWRDCGLLSEPADSVAYFGQLWSRAKDIDPALVQPTTAWQRSAQIANTFYGANVAVHRRETEFTSGDERAGPTQMFETVVRKRTNATTFNNVTPPSKMVCLDALQNIVDSLSTLDPTPDPNVHQ</sequence>
<accession>A0A444V7W4</accession>
<organism evidence="1 2">
    <name type="scientific">Acipenser ruthenus</name>
    <name type="common">Sterlet sturgeon</name>
    <dbReference type="NCBI Taxonomy" id="7906"/>
    <lineage>
        <taxon>Eukaryota</taxon>
        <taxon>Metazoa</taxon>
        <taxon>Chordata</taxon>
        <taxon>Craniata</taxon>
        <taxon>Vertebrata</taxon>
        <taxon>Euteleostomi</taxon>
        <taxon>Actinopterygii</taxon>
        <taxon>Chondrostei</taxon>
        <taxon>Acipenseriformes</taxon>
        <taxon>Acipenseridae</taxon>
        <taxon>Acipenser</taxon>
    </lineage>
</organism>
<comment type="caution">
    <text evidence="1">The sequence shown here is derived from an EMBL/GenBank/DDBJ whole genome shotgun (WGS) entry which is preliminary data.</text>
</comment>
<dbReference type="EMBL" id="SCEB01001571">
    <property type="protein sequence ID" value="RXM96544.1"/>
    <property type="molecule type" value="Genomic_DNA"/>
</dbReference>